<evidence type="ECO:0000256" key="1">
    <source>
        <dbReference type="SAM" id="MobiDB-lite"/>
    </source>
</evidence>
<feature type="region of interest" description="Disordered" evidence="1">
    <location>
        <begin position="106"/>
        <end position="125"/>
    </location>
</feature>
<gene>
    <name evidence="2" type="ORF">ACFQ3F_16520</name>
</gene>
<name>A0ABW3W266_9ACTN</name>
<dbReference type="Proteomes" id="UP001597229">
    <property type="component" value="Unassembled WGS sequence"/>
</dbReference>
<keyword evidence="3" id="KW-1185">Reference proteome</keyword>
<organism evidence="2 3">
    <name type="scientific">Nocardioides ginsengisoli</name>
    <dbReference type="NCBI Taxonomy" id="363868"/>
    <lineage>
        <taxon>Bacteria</taxon>
        <taxon>Bacillati</taxon>
        <taxon>Actinomycetota</taxon>
        <taxon>Actinomycetes</taxon>
        <taxon>Propionibacteriales</taxon>
        <taxon>Nocardioidaceae</taxon>
        <taxon>Nocardioides</taxon>
    </lineage>
</organism>
<dbReference type="RefSeq" id="WP_367919752.1">
    <property type="nucleotide sequence ID" value="NZ_BAABAC010000024.1"/>
</dbReference>
<protein>
    <submittedName>
        <fullName evidence="2">Uncharacterized protein</fullName>
    </submittedName>
</protein>
<proteinExistence type="predicted"/>
<sequence length="173" mass="16803">MPAPLTPASRRLVVAGGLGGLALAVTGCDAVDRLIGDSLDSGVSPAPGATVSPTAPADDADSALVDKVVAVLSTTAALATQVGTQVPALARIGARLARLHDAHVRELGGTPASGTQSPKVAAGRGPARNQLLAAEAGLQNQLVAAAQSAQSGALAQLLASMAAAVAQQRAVLG</sequence>
<dbReference type="EMBL" id="JBHTLX010000021">
    <property type="protein sequence ID" value="MFD1249406.1"/>
    <property type="molecule type" value="Genomic_DNA"/>
</dbReference>
<comment type="caution">
    <text evidence="2">The sequence shown here is derived from an EMBL/GenBank/DDBJ whole genome shotgun (WGS) entry which is preliminary data.</text>
</comment>
<evidence type="ECO:0000313" key="3">
    <source>
        <dbReference type="Proteomes" id="UP001597229"/>
    </source>
</evidence>
<evidence type="ECO:0000313" key="2">
    <source>
        <dbReference type="EMBL" id="MFD1249406.1"/>
    </source>
</evidence>
<reference evidence="3" key="1">
    <citation type="journal article" date="2019" name="Int. J. Syst. Evol. Microbiol.">
        <title>The Global Catalogue of Microorganisms (GCM) 10K type strain sequencing project: providing services to taxonomists for standard genome sequencing and annotation.</title>
        <authorList>
            <consortium name="The Broad Institute Genomics Platform"/>
            <consortium name="The Broad Institute Genome Sequencing Center for Infectious Disease"/>
            <person name="Wu L."/>
            <person name="Ma J."/>
        </authorList>
    </citation>
    <scope>NUCLEOTIDE SEQUENCE [LARGE SCALE GENOMIC DNA]</scope>
    <source>
        <strain evidence="3">CCUG 52478</strain>
    </source>
</reference>
<accession>A0ABW3W266</accession>